<gene>
    <name evidence="2" type="ORF">BCR43DRAFT_483741</name>
</gene>
<dbReference type="AlphaFoldDB" id="A0A1X2HVT7"/>
<feature type="compositionally biased region" description="Acidic residues" evidence="1">
    <location>
        <begin position="25"/>
        <end position="54"/>
    </location>
</feature>
<dbReference type="SUPFAM" id="SSF46689">
    <property type="entry name" value="Homeodomain-like"/>
    <property type="match status" value="1"/>
</dbReference>
<feature type="compositionally biased region" description="Basic and acidic residues" evidence="1">
    <location>
        <begin position="100"/>
        <end position="109"/>
    </location>
</feature>
<evidence type="ECO:0008006" key="4">
    <source>
        <dbReference type="Google" id="ProtNLM"/>
    </source>
</evidence>
<evidence type="ECO:0000256" key="1">
    <source>
        <dbReference type="SAM" id="MobiDB-lite"/>
    </source>
</evidence>
<dbReference type="OrthoDB" id="3366990at2759"/>
<keyword evidence="3" id="KW-1185">Reference proteome</keyword>
<feature type="region of interest" description="Disordered" evidence="1">
    <location>
        <begin position="151"/>
        <end position="323"/>
    </location>
</feature>
<dbReference type="InterPro" id="IPR001005">
    <property type="entry name" value="SANT/Myb"/>
</dbReference>
<dbReference type="EMBL" id="MCGN01000001">
    <property type="protein sequence ID" value="ORZ03657.1"/>
    <property type="molecule type" value="Genomic_DNA"/>
</dbReference>
<feature type="compositionally biased region" description="Acidic residues" evidence="1">
    <location>
        <begin position="227"/>
        <end position="247"/>
    </location>
</feature>
<dbReference type="InParanoid" id="A0A1X2HVT7"/>
<feature type="region of interest" description="Disordered" evidence="1">
    <location>
        <begin position="1"/>
        <end position="138"/>
    </location>
</feature>
<feature type="region of interest" description="Disordered" evidence="1">
    <location>
        <begin position="380"/>
        <end position="400"/>
    </location>
</feature>
<dbReference type="CDD" id="cd00167">
    <property type="entry name" value="SANT"/>
    <property type="match status" value="1"/>
</dbReference>
<feature type="compositionally biased region" description="Polar residues" evidence="1">
    <location>
        <begin position="8"/>
        <end position="24"/>
    </location>
</feature>
<proteinExistence type="predicted"/>
<organism evidence="2 3">
    <name type="scientific">Syncephalastrum racemosum</name>
    <name type="common">Filamentous fungus</name>
    <dbReference type="NCBI Taxonomy" id="13706"/>
    <lineage>
        <taxon>Eukaryota</taxon>
        <taxon>Fungi</taxon>
        <taxon>Fungi incertae sedis</taxon>
        <taxon>Mucoromycota</taxon>
        <taxon>Mucoromycotina</taxon>
        <taxon>Mucoromycetes</taxon>
        <taxon>Mucorales</taxon>
        <taxon>Syncephalastraceae</taxon>
        <taxon>Syncephalastrum</taxon>
    </lineage>
</organism>
<evidence type="ECO:0000313" key="2">
    <source>
        <dbReference type="EMBL" id="ORZ03657.1"/>
    </source>
</evidence>
<reference evidence="2 3" key="1">
    <citation type="submission" date="2016-07" db="EMBL/GenBank/DDBJ databases">
        <title>Pervasive Adenine N6-methylation of Active Genes in Fungi.</title>
        <authorList>
            <consortium name="DOE Joint Genome Institute"/>
            <person name="Mondo S.J."/>
            <person name="Dannebaum R.O."/>
            <person name="Kuo R.C."/>
            <person name="Labutti K."/>
            <person name="Haridas S."/>
            <person name="Kuo A."/>
            <person name="Salamov A."/>
            <person name="Ahrendt S.R."/>
            <person name="Lipzen A."/>
            <person name="Sullivan W."/>
            <person name="Andreopoulos W.B."/>
            <person name="Clum A."/>
            <person name="Lindquist E."/>
            <person name="Daum C."/>
            <person name="Ramamoorthy G.K."/>
            <person name="Gryganskyi A."/>
            <person name="Culley D."/>
            <person name="Magnuson J.K."/>
            <person name="James T.Y."/>
            <person name="O'Malley M.A."/>
            <person name="Stajich J.E."/>
            <person name="Spatafora J.W."/>
            <person name="Visel A."/>
            <person name="Grigoriev I.V."/>
        </authorList>
    </citation>
    <scope>NUCLEOTIDE SEQUENCE [LARGE SCALE GENOMIC DNA]</scope>
    <source>
        <strain evidence="2 3">NRRL 2496</strain>
    </source>
</reference>
<feature type="compositionally biased region" description="Polar residues" evidence="1">
    <location>
        <begin position="186"/>
        <end position="210"/>
    </location>
</feature>
<sequence length="400" mass="45600">MPGEHSTQESTPSNGPKTQGTQYNDPDDLQFEDVLEQFEDAPEQSDDDFQDAQDDVGGNANANSNSDDEYEDAADVANQDNGELGDESSPASPSLANHTHAKELGKNQEQESSSSLRLEDTQEEEESMAVFRTSSKEHIYHMSETQEFSILIDDEGNIQDTPPAHETQSSVLNLTDDEEEHRRRSTNGADSSNSSMDTDNGYRNGTPHISQTKRRWTRSHPVNQEELHEDEDGDKDDEQMEEAQNLDDAEHVQEEEAQDEETAEPYEASEAPSEEPEAQQESPPPPPQRRRKRKLPDNAQRPESQPKSKEKKEREPNRFWTNDEIAALEEGLSKVKGPMWERIKKAVYPRLESRNGVQVKDKARNEIKYRKLNNEDLGPYAYVDKETQPNLPQRRRRVNR</sequence>
<dbReference type="Proteomes" id="UP000242180">
    <property type="component" value="Unassembled WGS sequence"/>
</dbReference>
<dbReference type="Gene3D" id="1.10.246.220">
    <property type="match status" value="1"/>
</dbReference>
<protein>
    <recommendedName>
        <fullName evidence="4">Myb-like domain-containing protein</fullName>
    </recommendedName>
</protein>
<feature type="compositionally biased region" description="Basic and acidic residues" evidence="1">
    <location>
        <begin position="304"/>
        <end position="317"/>
    </location>
</feature>
<name>A0A1X2HVT7_SYNRA</name>
<dbReference type="STRING" id="13706.A0A1X2HVT7"/>
<dbReference type="InterPro" id="IPR009057">
    <property type="entry name" value="Homeodomain-like_sf"/>
</dbReference>
<feature type="compositionally biased region" description="Acidic residues" evidence="1">
    <location>
        <begin position="255"/>
        <end position="264"/>
    </location>
</feature>
<evidence type="ECO:0000313" key="3">
    <source>
        <dbReference type="Proteomes" id="UP000242180"/>
    </source>
</evidence>
<comment type="caution">
    <text evidence="2">The sequence shown here is derived from an EMBL/GenBank/DDBJ whole genome shotgun (WGS) entry which is preliminary data.</text>
</comment>
<accession>A0A1X2HVT7</accession>